<dbReference type="Proteomes" id="UP000270094">
    <property type="component" value="Unassembled WGS sequence"/>
</dbReference>
<dbReference type="Pfam" id="PF10517">
    <property type="entry name" value="DM13"/>
    <property type="match status" value="1"/>
</dbReference>
<organism evidence="2 3">
    <name type="scientific">Strongylus vulgaris</name>
    <name type="common">Blood worm</name>
    <dbReference type="NCBI Taxonomy" id="40348"/>
    <lineage>
        <taxon>Eukaryota</taxon>
        <taxon>Metazoa</taxon>
        <taxon>Ecdysozoa</taxon>
        <taxon>Nematoda</taxon>
        <taxon>Chromadorea</taxon>
        <taxon>Rhabditida</taxon>
        <taxon>Rhabditina</taxon>
        <taxon>Rhabditomorpha</taxon>
        <taxon>Strongyloidea</taxon>
        <taxon>Strongylidae</taxon>
        <taxon>Strongylus</taxon>
    </lineage>
</organism>
<dbReference type="InterPro" id="IPR019545">
    <property type="entry name" value="DM13_domain"/>
</dbReference>
<accession>A0A3P7JI54</accession>
<reference evidence="2 3" key="1">
    <citation type="submission" date="2018-11" db="EMBL/GenBank/DDBJ databases">
        <authorList>
            <consortium name="Pathogen Informatics"/>
        </authorList>
    </citation>
    <scope>NUCLEOTIDE SEQUENCE [LARGE SCALE GENOMIC DNA]</scope>
</reference>
<dbReference type="AlphaFoldDB" id="A0A3P7JI54"/>
<proteinExistence type="predicted"/>
<gene>
    <name evidence="2" type="ORF">SVUK_LOCUS10835</name>
</gene>
<evidence type="ECO:0000313" key="3">
    <source>
        <dbReference type="Proteomes" id="UP000270094"/>
    </source>
</evidence>
<evidence type="ECO:0000313" key="2">
    <source>
        <dbReference type="EMBL" id="VDM75837.1"/>
    </source>
</evidence>
<dbReference type="EMBL" id="UYYB01095918">
    <property type="protein sequence ID" value="VDM75837.1"/>
    <property type="molecule type" value="Genomic_DNA"/>
</dbReference>
<dbReference type="PROSITE" id="PS51549">
    <property type="entry name" value="DM13"/>
    <property type="match status" value="1"/>
</dbReference>
<name>A0A3P7JI54_STRVU</name>
<evidence type="ECO:0000259" key="1">
    <source>
        <dbReference type="PROSITE" id="PS51549"/>
    </source>
</evidence>
<dbReference type="OrthoDB" id="2448405at2759"/>
<protein>
    <recommendedName>
        <fullName evidence="1">DM13 domain-containing protein</fullName>
    </recommendedName>
</protein>
<feature type="domain" description="DM13" evidence="1">
    <location>
        <begin position="1"/>
        <end position="93"/>
    </location>
</feature>
<keyword evidence="3" id="KW-1185">Reference proteome</keyword>
<sequence>MIENITIAATFHSKRLIAKNLDTFFFVGTGNITHVIQQTKARTIGYELGDPLDSYKGDDVMVRLPKGIRTFDVDFLTIYNEDEKKYYAHAELPSLLVPPCVDDL</sequence>